<dbReference type="EMBL" id="FO203431">
    <property type="protein sequence ID" value="CCH87649.1"/>
    <property type="molecule type" value="Genomic_DNA"/>
</dbReference>
<dbReference type="HOGENOM" id="CLU_3045464_0_0_11"/>
<dbReference type="KEGG" id="mmar:MODMU_2214"/>
<proteinExistence type="predicted"/>
<dbReference type="AlphaFoldDB" id="I4EW86"/>
<accession>I4EW86</accession>
<sequence>MTDRLARLLRTQEQLWDHYLTSFGTSGRGARAALGEPPLRWSGGRLRGRVLPDR</sequence>
<evidence type="ECO:0000313" key="1">
    <source>
        <dbReference type="EMBL" id="CCH87649.1"/>
    </source>
</evidence>
<evidence type="ECO:0000313" key="2">
    <source>
        <dbReference type="Proteomes" id="UP000006461"/>
    </source>
</evidence>
<name>I4EW86_MODI5</name>
<dbReference type="Proteomes" id="UP000006461">
    <property type="component" value="Chromosome"/>
</dbReference>
<organism evidence="1 2">
    <name type="scientific">Modestobacter italicus (strain DSM 44449 / CECT 9708 / BC 501)</name>
    <dbReference type="NCBI Taxonomy" id="2732864"/>
    <lineage>
        <taxon>Bacteria</taxon>
        <taxon>Bacillati</taxon>
        <taxon>Actinomycetota</taxon>
        <taxon>Actinomycetes</taxon>
        <taxon>Geodermatophilales</taxon>
        <taxon>Geodermatophilaceae</taxon>
        <taxon>Modestobacter</taxon>
    </lineage>
</organism>
<gene>
    <name evidence="1" type="ordered locus">MODMU_2214</name>
</gene>
<reference evidence="1 2" key="1">
    <citation type="journal article" date="2012" name="J. Bacteriol.">
        <title>Genome Sequence of Radiation-Resistant Modestobacter marinus Strain BC501, a Representative Actinobacterium That Thrives on Calcareous Stone Surfaces.</title>
        <authorList>
            <person name="Normand P."/>
            <person name="Gury J."/>
            <person name="Pujic P."/>
            <person name="Chouaia B."/>
            <person name="Crotti E."/>
            <person name="Brusetti L."/>
            <person name="Daffonchio D."/>
            <person name="Vacherie B."/>
            <person name="Barbe V."/>
            <person name="Medigue C."/>
            <person name="Calteau A."/>
            <person name="Ghodhbane-Gtari F."/>
            <person name="Essoussi I."/>
            <person name="Nouioui I."/>
            <person name="Abbassi-Ghozzi I."/>
            <person name="Gtari M."/>
        </authorList>
    </citation>
    <scope>NUCLEOTIDE SEQUENCE [LARGE SCALE GENOMIC DNA]</scope>
    <source>
        <strain evidence="2">BC 501</strain>
    </source>
</reference>
<keyword evidence="2" id="KW-1185">Reference proteome</keyword>
<protein>
    <submittedName>
        <fullName evidence="1">Uncharacterized protein</fullName>
    </submittedName>
</protein>